<comment type="caution">
    <text evidence="3">The sequence shown here is derived from an EMBL/GenBank/DDBJ whole genome shotgun (WGS) entry which is preliminary data.</text>
</comment>
<dbReference type="PANTHER" id="PTHR35339">
    <property type="entry name" value="LINALOOL DEHYDRATASE_ISOMERASE DOMAIN-CONTAINING PROTEIN"/>
    <property type="match status" value="1"/>
</dbReference>
<evidence type="ECO:0000259" key="1">
    <source>
        <dbReference type="Pfam" id="PF10022"/>
    </source>
</evidence>
<dbReference type="InterPro" id="IPR049237">
    <property type="entry name" value="DUF2264_C"/>
</dbReference>
<dbReference type="InterPro" id="IPR016624">
    <property type="entry name" value="UCP014753"/>
</dbReference>
<dbReference type="Pfam" id="PF10022">
    <property type="entry name" value="DUF2264"/>
    <property type="match status" value="1"/>
</dbReference>
<dbReference type="PIRSF" id="PIRSF014753">
    <property type="entry name" value="UCP014753"/>
    <property type="match status" value="1"/>
</dbReference>
<dbReference type="EMBL" id="BAAACW010000040">
    <property type="protein sequence ID" value="GAA0356624.1"/>
    <property type="molecule type" value="Genomic_DNA"/>
</dbReference>
<dbReference type="InterPro" id="IPR049349">
    <property type="entry name" value="DUF2264_N"/>
</dbReference>
<protein>
    <submittedName>
        <fullName evidence="3">DUF2264 domain-containing protein</fullName>
    </submittedName>
</protein>
<organism evidence="3 4">
    <name type="scientific">Alkalibacterium iburiense</name>
    <dbReference type="NCBI Taxonomy" id="290589"/>
    <lineage>
        <taxon>Bacteria</taxon>
        <taxon>Bacillati</taxon>
        <taxon>Bacillota</taxon>
        <taxon>Bacilli</taxon>
        <taxon>Lactobacillales</taxon>
        <taxon>Carnobacteriaceae</taxon>
        <taxon>Alkalibacterium</taxon>
    </lineage>
</organism>
<dbReference type="PANTHER" id="PTHR35339:SF4">
    <property type="entry name" value="LINALOOL DEHYDRATASE_ISOMERASE DOMAIN-CONTAINING PROTEIN"/>
    <property type="match status" value="1"/>
</dbReference>
<proteinExistence type="predicted"/>
<sequence length="522" mass="60181">MVLIPSMQIIGGDLRNYDQKIVELSAIGYSLLLAPDTFWNSYTNKEKEQIGVYLRQINKVEAFDCNWLFFAVIVNIGLKNVGEEFSQEVIDRNLNRIDSFYIGEGWYKDGDVAHIDYYVSFAIHFYSLVYAWAMEKEDPKRSRIYKERAQLFMEDFIYWFSEDGQGLPYGRSMTYRFSQIAFFTAYILADVDREATGWIKGIIMRHFRYWFKQPLLNGDGTLSVGYTYPNLNMSENYNSPGSPYWGLKSFLPLAFPADHLFWKVEEEAIPTLESNKTDSTTEQTICRKDGQVVLFPSGYFHTNDHNHVEAKYEKFAYSTHFGFSVPRSLYSLSQGAFDSMLALSFDGEQFMVKRKVLEKEYTDDYIYMKWQPNVDVTVETWIIPGLPWHARIHKIHTEKELLYADHGFSLNNEGNQERLVSKDQSGLLIKDPTTEYVTGAKNLGDSGTTDVLYPNSNTNLLYPNTSLAYVKGNMSPGTHTLIHAFFGDVNNELNASEFDQVSLSKDSFTIHSKEINLSLLDR</sequence>
<evidence type="ECO:0000313" key="3">
    <source>
        <dbReference type="EMBL" id="GAA0356624.1"/>
    </source>
</evidence>
<name>A0ABN0X6W0_9LACT</name>
<feature type="domain" description="DUF2264" evidence="1">
    <location>
        <begin position="12"/>
        <end position="267"/>
    </location>
</feature>
<dbReference type="RefSeq" id="WP_343754061.1">
    <property type="nucleotide sequence ID" value="NZ_BAAACW010000040.1"/>
</dbReference>
<keyword evidence="4" id="KW-1185">Reference proteome</keyword>
<gene>
    <name evidence="3" type="ORF">GCM10008932_06990</name>
</gene>
<dbReference type="Pfam" id="PF20938">
    <property type="entry name" value="DUF2264_C"/>
    <property type="match status" value="1"/>
</dbReference>
<accession>A0ABN0X6W0</accession>
<evidence type="ECO:0000313" key="4">
    <source>
        <dbReference type="Proteomes" id="UP001501166"/>
    </source>
</evidence>
<dbReference type="Proteomes" id="UP001501166">
    <property type="component" value="Unassembled WGS sequence"/>
</dbReference>
<evidence type="ECO:0000259" key="2">
    <source>
        <dbReference type="Pfam" id="PF20938"/>
    </source>
</evidence>
<feature type="domain" description="DUF2264" evidence="2">
    <location>
        <begin position="282"/>
        <end position="487"/>
    </location>
</feature>
<reference evidence="4" key="1">
    <citation type="journal article" date="2019" name="Int. J. Syst. Evol. Microbiol.">
        <title>The Global Catalogue of Microorganisms (GCM) 10K type strain sequencing project: providing services to taxonomists for standard genome sequencing and annotation.</title>
        <authorList>
            <consortium name="The Broad Institute Genomics Platform"/>
            <consortium name="The Broad Institute Genome Sequencing Center for Infectious Disease"/>
            <person name="Wu L."/>
            <person name="Ma J."/>
        </authorList>
    </citation>
    <scope>NUCLEOTIDE SEQUENCE [LARGE SCALE GENOMIC DNA]</scope>
    <source>
        <strain evidence="4">JCM 12662</strain>
    </source>
</reference>